<dbReference type="EMBL" id="KL660218">
    <property type="protein sequence ID" value="KFA67255.1"/>
    <property type="molecule type" value="Genomic_DNA"/>
</dbReference>
<evidence type="ECO:0008006" key="5">
    <source>
        <dbReference type="Google" id="ProtNLM"/>
    </source>
</evidence>
<protein>
    <recommendedName>
        <fullName evidence="5">Methyltransferase domain-containing protein</fullName>
    </recommendedName>
</protein>
<comment type="similarity">
    <text evidence="1">Belongs to the methyltransferase superfamily. LaeA methyltransferase family.</text>
</comment>
<accession>A0A084QTH0</accession>
<dbReference type="PANTHER" id="PTHR43591">
    <property type="entry name" value="METHYLTRANSFERASE"/>
    <property type="match status" value="1"/>
</dbReference>
<feature type="region of interest" description="Disordered" evidence="2">
    <location>
        <begin position="72"/>
        <end position="95"/>
    </location>
</feature>
<gene>
    <name evidence="3" type="ORF">S40285_06702</name>
</gene>
<dbReference type="CDD" id="cd02440">
    <property type="entry name" value="AdoMet_MTases"/>
    <property type="match status" value="1"/>
</dbReference>
<dbReference type="InParanoid" id="A0A084QTH0"/>
<organism evidence="3 4">
    <name type="scientific">Stachybotrys chlorohalonatus (strain IBT 40285)</name>
    <dbReference type="NCBI Taxonomy" id="1283841"/>
    <lineage>
        <taxon>Eukaryota</taxon>
        <taxon>Fungi</taxon>
        <taxon>Dikarya</taxon>
        <taxon>Ascomycota</taxon>
        <taxon>Pezizomycotina</taxon>
        <taxon>Sordariomycetes</taxon>
        <taxon>Hypocreomycetidae</taxon>
        <taxon>Hypocreales</taxon>
        <taxon>Stachybotryaceae</taxon>
        <taxon>Stachybotrys</taxon>
    </lineage>
</organism>
<name>A0A084QTH0_STAC4</name>
<dbReference type="Pfam" id="PF13489">
    <property type="entry name" value="Methyltransf_23"/>
    <property type="match status" value="1"/>
</dbReference>
<dbReference type="InterPro" id="IPR029063">
    <property type="entry name" value="SAM-dependent_MTases_sf"/>
</dbReference>
<dbReference type="GO" id="GO:0008168">
    <property type="term" value="F:methyltransferase activity"/>
    <property type="evidence" value="ECO:0007669"/>
    <property type="project" value="TreeGrafter"/>
</dbReference>
<dbReference type="OrthoDB" id="2013972at2759"/>
<dbReference type="Proteomes" id="UP000028524">
    <property type="component" value="Unassembled WGS sequence"/>
</dbReference>
<dbReference type="SUPFAM" id="SSF53335">
    <property type="entry name" value="S-adenosyl-L-methionine-dependent methyltransferases"/>
    <property type="match status" value="1"/>
</dbReference>
<sequence length="364" mass="41057">MQEPEDIRDDDSGFGDVESSVASISSSIIAYHEENGRRYHALSRGSTLNPLAAESYSAPLLLIFEPRIRPTQRRCKPTPRTGNHAPQGPVADQHNATQAEIERLDVQHELMLRTVDGELALCPKAQTATRVLDVGTGTGAWAIDYADAHPEAEVIGVDLSPIQPAFVPPNCRFEIDDLEEDWTWNTKFDFILSRMMLGSFADFPRFVKQAYDHLEPGGYLELQELTLPVRCDDNTLKPDGKLMGWCNHIIEAAAAAGRPVFPTTEYKNYMAAAGFEEIVEIQRKWPSNTWPRDRNYKELGLWAYSNLGGGLEGLSLAHFTRGLGWSREETLVYCAETRKEMKNPNIHAYWPIYFVYGRKPLQKN</sequence>
<evidence type="ECO:0000313" key="3">
    <source>
        <dbReference type="EMBL" id="KFA67255.1"/>
    </source>
</evidence>
<reference evidence="3 4" key="1">
    <citation type="journal article" date="2014" name="BMC Genomics">
        <title>Comparative genome sequencing reveals chemotype-specific gene clusters in the toxigenic black mold Stachybotrys.</title>
        <authorList>
            <person name="Semeiks J."/>
            <person name="Borek D."/>
            <person name="Otwinowski Z."/>
            <person name="Grishin N.V."/>
        </authorList>
    </citation>
    <scope>NUCLEOTIDE SEQUENCE [LARGE SCALE GENOMIC DNA]</scope>
    <source>
        <strain evidence="3 4">IBT 40285</strain>
    </source>
</reference>
<dbReference type="AlphaFoldDB" id="A0A084QTH0"/>
<keyword evidence="4" id="KW-1185">Reference proteome</keyword>
<dbReference type="PANTHER" id="PTHR43591:SF31">
    <property type="entry name" value="LAEA-LIKE, PUTATIVE (AFU_ORTHOLOGUE AFUA_8G01930)-RELATED"/>
    <property type="match status" value="1"/>
</dbReference>
<dbReference type="Gene3D" id="3.40.50.150">
    <property type="entry name" value="Vaccinia Virus protein VP39"/>
    <property type="match status" value="1"/>
</dbReference>
<dbReference type="HOGENOM" id="CLU_010595_1_2_1"/>
<dbReference type="OMA" id="YLSKWCR"/>
<dbReference type="STRING" id="1283841.A0A084QTH0"/>
<proteinExistence type="inferred from homology"/>
<evidence type="ECO:0000256" key="1">
    <source>
        <dbReference type="ARBA" id="ARBA00038158"/>
    </source>
</evidence>
<evidence type="ECO:0000313" key="4">
    <source>
        <dbReference type="Proteomes" id="UP000028524"/>
    </source>
</evidence>
<evidence type="ECO:0000256" key="2">
    <source>
        <dbReference type="SAM" id="MobiDB-lite"/>
    </source>
</evidence>